<dbReference type="RefSeq" id="WP_277859797.1">
    <property type="nucleotide sequence ID" value="NZ_JARRAG010000001.1"/>
</dbReference>
<dbReference type="PANTHER" id="PTHR43289:SF6">
    <property type="entry name" value="SERINE_THREONINE-PROTEIN KINASE NEKL-3"/>
    <property type="match status" value="1"/>
</dbReference>
<evidence type="ECO:0000256" key="2">
    <source>
        <dbReference type="ARBA" id="ARBA00022741"/>
    </source>
</evidence>
<keyword evidence="3 9" id="KW-0418">Kinase</keyword>
<feature type="binding site" evidence="6">
    <location>
        <position position="175"/>
    </location>
    <ligand>
        <name>ATP</name>
        <dbReference type="ChEBI" id="CHEBI:30616"/>
    </ligand>
</feature>
<comment type="caution">
    <text evidence="9">The sequence shown here is derived from an EMBL/GenBank/DDBJ whole genome shotgun (WGS) entry which is preliminary data.</text>
</comment>
<dbReference type="GO" id="GO:0016301">
    <property type="term" value="F:kinase activity"/>
    <property type="evidence" value="ECO:0007669"/>
    <property type="project" value="UniProtKB-KW"/>
</dbReference>
<dbReference type="SMART" id="SM00220">
    <property type="entry name" value="S_TKc"/>
    <property type="match status" value="1"/>
</dbReference>
<dbReference type="Gene3D" id="3.30.200.20">
    <property type="entry name" value="Phosphorylase Kinase, domain 1"/>
    <property type="match status" value="1"/>
</dbReference>
<feature type="region of interest" description="Disordered" evidence="7">
    <location>
        <begin position="119"/>
        <end position="143"/>
    </location>
</feature>
<dbReference type="SUPFAM" id="SSF49785">
    <property type="entry name" value="Galactose-binding domain-like"/>
    <property type="match status" value="1"/>
</dbReference>
<reference evidence="9 10" key="1">
    <citation type="submission" date="2023-03" db="EMBL/GenBank/DDBJ databases">
        <title>Paludisphaera mucosa sp. nov. a novel planctomycete from northern fen.</title>
        <authorList>
            <person name="Ivanova A."/>
        </authorList>
    </citation>
    <scope>NUCLEOTIDE SEQUENCE [LARGE SCALE GENOMIC DNA]</scope>
    <source>
        <strain evidence="9 10">Pla2</strain>
    </source>
</reference>
<evidence type="ECO:0000256" key="1">
    <source>
        <dbReference type="ARBA" id="ARBA00022679"/>
    </source>
</evidence>
<dbReference type="Gene3D" id="1.10.510.10">
    <property type="entry name" value="Transferase(Phosphotransferase) domain 1"/>
    <property type="match status" value="1"/>
</dbReference>
<dbReference type="InterPro" id="IPR017441">
    <property type="entry name" value="Protein_kinase_ATP_BS"/>
</dbReference>
<sequence length="612" mass="66280">MADVLDRCGSDGPSRGSGVKARSRGEFVALRYGGRAACKEGKSRRVVEVIVMEPTVPSQVRSDACPDDAILRAFMLGDLPEAAIDAVRRHQEACPACETRAQALDQRTDPVLDELRRSIATASRPRPESGSAPERIAGPPVLPDYEIDDPPIGVGSTGLIYKARHLKLGRVVALKMIAGRPDVVSRLFEMEAKAFAQLQHPNIVQIYDIGRHGEHPFLALEFVDGGSLEQRMAAGPQPPRAVVEFIRTVALAVHHAHRQGIVHCDLKPANILITREGAPKIADFGVAKWNESDRYWGVEGGTRGTPRYMAPEQAGGGGEVGPATDVYSLGVILYEWLAGRVPHPAASAVETLRMVREDAPPPPSCVRPGLPRDLDVIILKCLRKPPSGRYPDARELADDLGRFLAGEPIQARPAGVLERTWRLAKRRPAAALLAVLTIAAVLRLATRPHPSPPAIVHTAPATEARAFREMVGPPIPRAIIQEDGSIRLGASAASLSGRSLRFEHSFGNLGYWHGREDVASWTFHVAEEATYSLALDYANRNGGAGNRYEVRLDGRTFVGEAHGTDGWSDYRSFPVGESPLAAGVHSIEVRPREPLRGALFDLRAITLAPVDP</sequence>
<evidence type="ECO:0000259" key="8">
    <source>
        <dbReference type="PROSITE" id="PS50011"/>
    </source>
</evidence>
<proteinExistence type="predicted"/>
<evidence type="ECO:0000313" key="9">
    <source>
        <dbReference type="EMBL" id="MDG3003446.1"/>
    </source>
</evidence>
<dbReference type="PROSITE" id="PS00108">
    <property type="entry name" value="PROTEIN_KINASE_ST"/>
    <property type="match status" value="1"/>
</dbReference>
<evidence type="ECO:0000256" key="7">
    <source>
        <dbReference type="SAM" id="MobiDB-lite"/>
    </source>
</evidence>
<dbReference type="Gene3D" id="1.10.10.1320">
    <property type="entry name" value="Anti-sigma factor, zinc-finger domain"/>
    <property type="match status" value="1"/>
</dbReference>
<accession>A0ABT6F7I8</accession>
<dbReference type="InterPro" id="IPR008271">
    <property type="entry name" value="Ser/Thr_kinase_AS"/>
</dbReference>
<feature type="domain" description="Protein kinase" evidence="8">
    <location>
        <begin position="146"/>
        <end position="404"/>
    </location>
</feature>
<organism evidence="9 10">
    <name type="scientific">Paludisphaera mucosa</name>
    <dbReference type="NCBI Taxonomy" id="3030827"/>
    <lineage>
        <taxon>Bacteria</taxon>
        <taxon>Pseudomonadati</taxon>
        <taxon>Planctomycetota</taxon>
        <taxon>Planctomycetia</taxon>
        <taxon>Isosphaerales</taxon>
        <taxon>Isosphaeraceae</taxon>
        <taxon>Paludisphaera</taxon>
    </lineage>
</organism>
<dbReference type="InterPro" id="IPR011009">
    <property type="entry name" value="Kinase-like_dom_sf"/>
</dbReference>
<evidence type="ECO:0000313" key="10">
    <source>
        <dbReference type="Proteomes" id="UP001216907"/>
    </source>
</evidence>
<dbReference type="CDD" id="cd14014">
    <property type="entry name" value="STKc_PknB_like"/>
    <property type="match status" value="1"/>
</dbReference>
<feature type="region of interest" description="Disordered" evidence="7">
    <location>
        <begin position="1"/>
        <end position="20"/>
    </location>
</feature>
<evidence type="ECO:0000256" key="6">
    <source>
        <dbReference type="PROSITE-ProRule" id="PRU10141"/>
    </source>
</evidence>
<dbReference type="Proteomes" id="UP001216907">
    <property type="component" value="Unassembled WGS sequence"/>
</dbReference>
<dbReference type="PROSITE" id="PS00107">
    <property type="entry name" value="PROTEIN_KINASE_ATP"/>
    <property type="match status" value="1"/>
</dbReference>
<dbReference type="Pfam" id="PF00069">
    <property type="entry name" value="Pkinase"/>
    <property type="match status" value="1"/>
</dbReference>
<evidence type="ECO:0000256" key="4">
    <source>
        <dbReference type="ARBA" id="ARBA00022840"/>
    </source>
</evidence>
<dbReference type="InterPro" id="IPR008979">
    <property type="entry name" value="Galactose-bd-like_sf"/>
</dbReference>
<evidence type="ECO:0000256" key="3">
    <source>
        <dbReference type="ARBA" id="ARBA00022777"/>
    </source>
</evidence>
<dbReference type="CDD" id="cd02795">
    <property type="entry name" value="CBM6-CBM35-CBM36_like"/>
    <property type="match status" value="1"/>
</dbReference>
<dbReference type="InterPro" id="IPR000719">
    <property type="entry name" value="Prot_kinase_dom"/>
</dbReference>
<gene>
    <name evidence="9" type="ORF">PZE19_06690</name>
</gene>
<dbReference type="SUPFAM" id="SSF56112">
    <property type="entry name" value="Protein kinase-like (PK-like)"/>
    <property type="match status" value="1"/>
</dbReference>
<keyword evidence="1" id="KW-0808">Transferase</keyword>
<keyword evidence="10" id="KW-1185">Reference proteome</keyword>
<protein>
    <submittedName>
        <fullName evidence="9">Protein kinase</fullName>
    </submittedName>
</protein>
<dbReference type="PROSITE" id="PS50011">
    <property type="entry name" value="PROTEIN_KINASE_DOM"/>
    <property type="match status" value="1"/>
</dbReference>
<keyword evidence="2 6" id="KW-0547">Nucleotide-binding</keyword>
<evidence type="ECO:0000256" key="5">
    <source>
        <dbReference type="ARBA" id="ARBA00023170"/>
    </source>
</evidence>
<keyword evidence="4 6" id="KW-0067">ATP-binding</keyword>
<dbReference type="EMBL" id="JARRAG010000001">
    <property type="protein sequence ID" value="MDG3003446.1"/>
    <property type="molecule type" value="Genomic_DNA"/>
</dbReference>
<keyword evidence="5" id="KW-0675">Receptor</keyword>
<dbReference type="PANTHER" id="PTHR43289">
    <property type="entry name" value="MITOGEN-ACTIVATED PROTEIN KINASE KINASE KINASE 20-RELATED"/>
    <property type="match status" value="1"/>
</dbReference>
<dbReference type="InterPro" id="IPR041916">
    <property type="entry name" value="Anti_sigma_zinc_sf"/>
</dbReference>
<dbReference type="Gene3D" id="2.60.120.260">
    <property type="entry name" value="Galactose-binding domain-like"/>
    <property type="match status" value="1"/>
</dbReference>
<name>A0ABT6F7I8_9BACT</name>